<sequence length="142" mass="15207">MIKRKGEKVMGIISIVLNVIGVGFGALMLSMDQSFYDQINEVLQEEGETLPIETLQASVHAFGIQFMVVSAIAAVLTIVGVIVLKTDRRAVISGILFLVSAITLLIGTVGLAFVPIILLIVIGLMSLIKKPKAEAHTSEYPS</sequence>
<feature type="transmembrane region" description="Helical" evidence="1">
    <location>
        <begin position="62"/>
        <end position="83"/>
    </location>
</feature>
<gene>
    <name evidence="3" type="ORF">CEY02_18285</name>
</gene>
<comment type="caution">
    <text evidence="3">The sequence shown here is derived from an EMBL/GenBank/DDBJ whole genome shotgun (WGS) entry which is preliminary data.</text>
</comment>
<dbReference type="OrthoDB" id="2357232at2"/>
<proteinExistence type="predicted"/>
<dbReference type="Proteomes" id="UP000228754">
    <property type="component" value="Unassembled WGS sequence"/>
</dbReference>
<reference evidence="3 4" key="1">
    <citation type="submission" date="2017-06" db="EMBL/GenBank/DDBJ databases">
        <title>Draft Genome Sequence of Bacillus sp Strain 36R Isolated from saline sediment at Atanasia, Sonora, Mexico.</title>
        <authorList>
            <person name="Sanchez Diaz R."/>
            <person name="Quiroz Macias M.E."/>
            <person name="Ibarra Gamez J.C."/>
            <person name="Enciso Ibarra J."/>
            <person name="Gomez Gil B."/>
            <person name="Galaviz Silva L."/>
        </authorList>
    </citation>
    <scope>NUCLEOTIDE SEQUENCE [LARGE SCALE GENOMIC DNA]</scope>
    <source>
        <strain evidence="3 4">36R_ATNSAL</strain>
    </source>
</reference>
<name>A0A2A5INV8_BACPU</name>
<organism evidence="3 4">
    <name type="scientific">Bacillus pumilus</name>
    <name type="common">Bacillus mesentericus</name>
    <dbReference type="NCBI Taxonomy" id="1408"/>
    <lineage>
        <taxon>Bacteria</taxon>
        <taxon>Bacillati</taxon>
        <taxon>Bacillota</taxon>
        <taxon>Bacilli</taxon>
        <taxon>Bacillales</taxon>
        <taxon>Bacillaceae</taxon>
        <taxon>Bacillus</taxon>
    </lineage>
</organism>
<dbReference type="EMBL" id="NKHG01000117">
    <property type="protein sequence ID" value="PCK18739.1"/>
    <property type="molecule type" value="Genomic_DNA"/>
</dbReference>
<evidence type="ECO:0000313" key="3">
    <source>
        <dbReference type="EMBL" id="PCK18739.1"/>
    </source>
</evidence>
<evidence type="ECO:0000313" key="4">
    <source>
        <dbReference type="Proteomes" id="UP000228754"/>
    </source>
</evidence>
<dbReference type="Pfam" id="PF13273">
    <property type="entry name" value="DUF4064"/>
    <property type="match status" value="1"/>
</dbReference>
<evidence type="ECO:0000259" key="2">
    <source>
        <dbReference type="Pfam" id="PF13273"/>
    </source>
</evidence>
<evidence type="ECO:0000256" key="1">
    <source>
        <dbReference type="SAM" id="Phobius"/>
    </source>
</evidence>
<feature type="transmembrane region" description="Helical" evidence="1">
    <location>
        <begin position="95"/>
        <end position="128"/>
    </location>
</feature>
<accession>A0A2A5INV8</accession>
<keyword evidence="1" id="KW-0812">Transmembrane</keyword>
<keyword evidence="1" id="KW-0472">Membrane</keyword>
<protein>
    <recommendedName>
        <fullName evidence="2">DUF4064 domain-containing protein</fullName>
    </recommendedName>
</protein>
<feature type="domain" description="DUF4064" evidence="2">
    <location>
        <begin position="3"/>
        <end position="106"/>
    </location>
</feature>
<dbReference type="AlphaFoldDB" id="A0A2A5INV8"/>
<dbReference type="InterPro" id="IPR025273">
    <property type="entry name" value="DUF4064"/>
</dbReference>
<feature type="transmembrane region" description="Helical" evidence="1">
    <location>
        <begin position="12"/>
        <end position="31"/>
    </location>
</feature>
<keyword evidence="1" id="KW-1133">Transmembrane helix</keyword>